<keyword evidence="2" id="KW-1185">Reference proteome</keyword>
<accession>A0A679K1Q3</accession>
<organism evidence="1 2">
    <name type="scientific">Xanthomonas phage Suba</name>
    <dbReference type="NCBI Taxonomy" id="2674975"/>
    <lineage>
        <taxon>Viruses</taxon>
        <taxon>Duplodnaviria</taxon>
        <taxon>Heunggongvirae</taxon>
        <taxon>Uroviricota</taxon>
        <taxon>Caudoviricetes</taxon>
        <taxon>Stanbaylleyvirinae</taxon>
        <taxon>Subavirus</taxon>
        <taxon>Subavirus suba</taxon>
    </lineage>
</organism>
<name>A0A679K1Q3_9CAUD</name>
<dbReference type="Proteomes" id="UP000464334">
    <property type="component" value="Chromosome"/>
</dbReference>
<dbReference type="KEGG" id="vg:79707326"/>
<reference evidence="1 2" key="1">
    <citation type="submission" date="2019-12" db="EMBL/GenBank/DDBJ databases">
        <authorList>
            <person name="Ansaldi M."/>
            <person name="Clavijo F."/>
        </authorList>
    </citation>
    <scope>NUCLEOTIDE SEQUENCE [LARGE SCALE GENOMIC DNA]</scope>
</reference>
<dbReference type="GeneID" id="79707326"/>
<dbReference type="EMBL" id="LR743530">
    <property type="protein sequence ID" value="CAA2409818.1"/>
    <property type="molecule type" value="Genomic_DNA"/>
</dbReference>
<protein>
    <submittedName>
        <fullName evidence="1">Uncharacterized protein</fullName>
    </submittedName>
</protein>
<evidence type="ECO:0000313" key="1">
    <source>
        <dbReference type="EMBL" id="CAA2409818.1"/>
    </source>
</evidence>
<dbReference type="RefSeq" id="YP_010742786.1">
    <property type="nucleotide sequence ID" value="NC_073092.1"/>
</dbReference>
<proteinExistence type="predicted"/>
<sequence length="62" mass="7068">MLGIANRSAVTMMNKKYPIAPQHIDAFIEGMKLDEFDALELRLQGAIEYGWQLTPLKKYAKV</sequence>
<evidence type="ECO:0000313" key="2">
    <source>
        <dbReference type="Proteomes" id="UP000464334"/>
    </source>
</evidence>